<evidence type="ECO:0000256" key="1">
    <source>
        <dbReference type="SAM" id="Phobius"/>
    </source>
</evidence>
<comment type="caution">
    <text evidence="2">The sequence shown here is derived from an EMBL/GenBank/DDBJ whole genome shotgun (WGS) entry which is preliminary data.</text>
</comment>
<feature type="transmembrane region" description="Helical" evidence="1">
    <location>
        <begin position="136"/>
        <end position="156"/>
    </location>
</feature>
<evidence type="ECO:0000313" key="2">
    <source>
        <dbReference type="EMBL" id="TDS84792.1"/>
    </source>
</evidence>
<feature type="transmembrane region" description="Helical" evidence="1">
    <location>
        <begin position="45"/>
        <end position="66"/>
    </location>
</feature>
<gene>
    <name evidence="2" type="ORF">EV640_107191</name>
</gene>
<protein>
    <submittedName>
        <fullName evidence="2">Uncharacterized protein</fullName>
    </submittedName>
</protein>
<dbReference type="Proteomes" id="UP000294506">
    <property type="component" value="Unassembled WGS sequence"/>
</dbReference>
<keyword evidence="3" id="KW-1185">Reference proteome</keyword>
<feature type="transmembrane region" description="Helical" evidence="1">
    <location>
        <begin position="168"/>
        <end position="186"/>
    </location>
</feature>
<keyword evidence="1" id="KW-1133">Transmembrane helix</keyword>
<sequence>MKKKSLGPRIRRVFLWTMIGSFCLAAAAGIFVLIGVSFGETGARVLATTSTVGAFSLAMLCCGAVFSRPSRMVGVAGVAVCLLTLAWSIFMIWSEVEHAWSTFQVLLSGITLTVAFSFASLVLASATARDKLIRGLLWSCLGLIAVGVSLTMVLIWDEGWEGELFPRAYGIVLILAVLCGVVAPLLSSLRKRGAPHQSEDQRGVRDDAWAVPTEGGALDPALVAALRQEAATRGITVAQLVDPLLRSPRT</sequence>
<reference evidence="2 3" key="1">
    <citation type="submission" date="2019-03" db="EMBL/GenBank/DDBJ databases">
        <title>Genomic Encyclopedia of Type Strains, Phase III (KMG-III): the genomes of soil and plant-associated and newly described type strains.</title>
        <authorList>
            <person name="Whitman W."/>
        </authorList>
    </citation>
    <scope>NUCLEOTIDE SEQUENCE [LARGE SCALE GENOMIC DNA]</scope>
    <source>
        <strain evidence="2 3">DSM 27373</strain>
    </source>
</reference>
<feature type="transmembrane region" description="Helical" evidence="1">
    <location>
        <begin position="105"/>
        <end position="124"/>
    </location>
</feature>
<proteinExistence type="predicted"/>
<keyword evidence="1" id="KW-0812">Transmembrane</keyword>
<feature type="transmembrane region" description="Helical" evidence="1">
    <location>
        <begin position="12"/>
        <end position="39"/>
    </location>
</feature>
<dbReference type="AlphaFoldDB" id="A0A4V3EC33"/>
<accession>A0A4V3EC33</accession>
<keyword evidence="1" id="KW-0472">Membrane</keyword>
<evidence type="ECO:0000313" key="3">
    <source>
        <dbReference type="Proteomes" id="UP000294506"/>
    </source>
</evidence>
<dbReference type="RefSeq" id="WP_152539245.1">
    <property type="nucleotide sequence ID" value="NZ_SOAN01000007.1"/>
</dbReference>
<name>A0A4V3EC33_9MICC</name>
<organism evidence="2 3">
    <name type="scientific">Nesterenkonia aurantiaca</name>
    <dbReference type="NCBI Taxonomy" id="1436010"/>
    <lineage>
        <taxon>Bacteria</taxon>
        <taxon>Bacillati</taxon>
        <taxon>Actinomycetota</taxon>
        <taxon>Actinomycetes</taxon>
        <taxon>Micrococcales</taxon>
        <taxon>Micrococcaceae</taxon>
        <taxon>Nesterenkonia</taxon>
    </lineage>
</organism>
<dbReference type="EMBL" id="SOAN01000007">
    <property type="protein sequence ID" value="TDS84792.1"/>
    <property type="molecule type" value="Genomic_DNA"/>
</dbReference>
<feature type="transmembrane region" description="Helical" evidence="1">
    <location>
        <begin position="73"/>
        <end position="93"/>
    </location>
</feature>